<feature type="transmembrane region" description="Helical" evidence="6">
    <location>
        <begin position="326"/>
        <end position="349"/>
    </location>
</feature>
<dbReference type="GO" id="GO:0022857">
    <property type="term" value="F:transmembrane transporter activity"/>
    <property type="evidence" value="ECO:0007669"/>
    <property type="project" value="InterPro"/>
</dbReference>
<feature type="transmembrane region" description="Helical" evidence="6">
    <location>
        <begin position="70"/>
        <end position="87"/>
    </location>
</feature>
<dbReference type="RefSeq" id="WP_131865352.1">
    <property type="nucleotide sequence ID" value="NZ_SMCR01000004.1"/>
</dbReference>
<sequence length="387" mass="40692">MKKSLLVLAAGAFISQTTEYLPIGLLKHIATQLSLPASQVGLLITIYAWVITLSVIPMTLLTRSYDRKQLFTFLLGLIALCNGLVMLTDNFALLVLLRIVAALGHGVFWANIASYAISIAKNMSASRATAIVFSGISLSVVLGVPLSTALGNHYGWQNGFGMFGLLSLIIMCFAITWLPHVQAKPMQTEARGRRNIALSVPLCLVIGITLLLITAHFSSYTYVTAFLQNIPAVDADRLTLLMFVFGLGGASGTLLASCFVWKPAMLTLVGGTIIMLGQCLLLAGISGPLTAGGVLFIWGAAISLVIVGLQSWVIETSPGMAELASALYVMAFNVGIGAGAATGGVLIGVGDNSRLYLFSAVACGAALVLAIVAIATVDKWRAPQSSR</sequence>
<keyword evidence="3 6" id="KW-0812">Transmembrane</keyword>
<organism evidence="8 9">
    <name type="scientific">Biostraticola tofi</name>
    <dbReference type="NCBI Taxonomy" id="466109"/>
    <lineage>
        <taxon>Bacteria</taxon>
        <taxon>Pseudomonadati</taxon>
        <taxon>Pseudomonadota</taxon>
        <taxon>Gammaproteobacteria</taxon>
        <taxon>Enterobacterales</taxon>
        <taxon>Bruguierivoracaceae</taxon>
        <taxon>Biostraticola</taxon>
    </lineage>
</organism>
<comment type="subcellular location">
    <subcellularLocation>
        <location evidence="1">Cell membrane</location>
        <topology evidence="1">Multi-pass membrane protein</topology>
    </subcellularLocation>
</comment>
<evidence type="ECO:0000256" key="2">
    <source>
        <dbReference type="ARBA" id="ARBA00022475"/>
    </source>
</evidence>
<feature type="domain" description="Major facilitator superfamily (MFS) profile" evidence="7">
    <location>
        <begin position="4"/>
        <end position="378"/>
    </location>
</feature>
<accession>A0A4V6P471</accession>
<feature type="transmembrane region" description="Helical" evidence="6">
    <location>
        <begin position="355"/>
        <end position="377"/>
    </location>
</feature>
<protein>
    <submittedName>
        <fullName evidence="8">DHA1 family L-arabinose/isopropyl-beta-D-thiogalactopyranoside export protein-like MFS transporter</fullName>
    </submittedName>
</protein>
<dbReference type="Proteomes" id="UP000295719">
    <property type="component" value="Unassembled WGS sequence"/>
</dbReference>
<dbReference type="Gene3D" id="1.20.1250.20">
    <property type="entry name" value="MFS general substrate transporter like domains"/>
    <property type="match status" value="1"/>
</dbReference>
<comment type="caution">
    <text evidence="8">The sequence shown here is derived from an EMBL/GenBank/DDBJ whole genome shotgun (WGS) entry which is preliminary data.</text>
</comment>
<feature type="transmembrane region" description="Helical" evidence="6">
    <location>
        <begin position="295"/>
        <end position="314"/>
    </location>
</feature>
<evidence type="ECO:0000256" key="5">
    <source>
        <dbReference type="ARBA" id="ARBA00023136"/>
    </source>
</evidence>
<keyword evidence="5 6" id="KW-0472">Membrane</keyword>
<dbReference type="Pfam" id="PF07690">
    <property type="entry name" value="MFS_1"/>
    <property type="match status" value="1"/>
</dbReference>
<feature type="transmembrane region" description="Helical" evidence="6">
    <location>
        <begin position="198"/>
        <end position="218"/>
    </location>
</feature>
<dbReference type="SUPFAM" id="SSF103473">
    <property type="entry name" value="MFS general substrate transporter"/>
    <property type="match status" value="1"/>
</dbReference>
<feature type="transmembrane region" description="Helical" evidence="6">
    <location>
        <begin position="129"/>
        <end position="148"/>
    </location>
</feature>
<dbReference type="InterPro" id="IPR050189">
    <property type="entry name" value="MFS_Efflux_Transporters"/>
</dbReference>
<evidence type="ECO:0000313" key="8">
    <source>
        <dbReference type="EMBL" id="TCV96779.1"/>
    </source>
</evidence>
<dbReference type="OrthoDB" id="4474610at2"/>
<dbReference type="AlphaFoldDB" id="A0A4V6P471"/>
<dbReference type="InterPro" id="IPR036259">
    <property type="entry name" value="MFS_trans_sf"/>
</dbReference>
<name>A0A4V6P471_9GAMM</name>
<keyword evidence="4 6" id="KW-1133">Transmembrane helix</keyword>
<keyword evidence="2" id="KW-1003">Cell membrane</keyword>
<evidence type="ECO:0000256" key="3">
    <source>
        <dbReference type="ARBA" id="ARBA00022692"/>
    </source>
</evidence>
<dbReference type="GO" id="GO:0005886">
    <property type="term" value="C:plasma membrane"/>
    <property type="evidence" value="ECO:0007669"/>
    <property type="project" value="UniProtKB-SubCell"/>
</dbReference>
<gene>
    <name evidence="8" type="ORF">EDC52_104219</name>
</gene>
<proteinExistence type="predicted"/>
<keyword evidence="9" id="KW-1185">Reference proteome</keyword>
<dbReference type="PANTHER" id="PTHR43124:SF4">
    <property type="entry name" value="SUGAR EFFLUX TRANSPORTER"/>
    <property type="match status" value="1"/>
</dbReference>
<dbReference type="PROSITE" id="PS50850">
    <property type="entry name" value="MFS"/>
    <property type="match status" value="1"/>
</dbReference>
<dbReference type="PANTHER" id="PTHR43124">
    <property type="entry name" value="PURINE EFFLUX PUMP PBUE"/>
    <property type="match status" value="1"/>
</dbReference>
<feature type="transmembrane region" description="Helical" evidence="6">
    <location>
        <begin position="238"/>
        <end position="261"/>
    </location>
</feature>
<dbReference type="CDD" id="cd17324">
    <property type="entry name" value="MFS_NepI_like"/>
    <property type="match status" value="1"/>
</dbReference>
<evidence type="ECO:0000256" key="1">
    <source>
        <dbReference type="ARBA" id="ARBA00004651"/>
    </source>
</evidence>
<feature type="transmembrane region" description="Helical" evidence="6">
    <location>
        <begin position="268"/>
        <end position="289"/>
    </location>
</feature>
<reference evidence="8 9" key="1">
    <citation type="submission" date="2019-03" db="EMBL/GenBank/DDBJ databases">
        <title>Genomic Encyclopedia of Type Strains, Phase IV (KMG-IV): sequencing the most valuable type-strain genomes for metagenomic binning, comparative biology and taxonomic classification.</title>
        <authorList>
            <person name="Goeker M."/>
        </authorList>
    </citation>
    <scope>NUCLEOTIDE SEQUENCE [LARGE SCALE GENOMIC DNA]</scope>
    <source>
        <strain evidence="8 9">DSM 19580</strain>
    </source>
</reference>
<dbReference type="EMBL" id="SMCR01000004">
    <property type="protein sequence ID" value="TCV96779.1"/>
    <property type="molecule type" value="Genomic_DNA"/>
</dbReference>
<feature type="transmembrane region" description="Helical" evidence="6">
    <location>
        <begin position="93"/>
        <end position="117"/>
    </location>
</feature>
<feature type="transmembrane region" description="Helical" evidence="6">
    <location>
        <begin position="41"/>
        <end position="61"/>
    </location>
</feature>
<dbReference type="InterPro" id="IPR011701">
    <property type="entry name" value="MFS"/>
</dbReference>
<evidence type="ECO:0000313" key="9">
    <source>
        <dbReference type="Proteomes" id="UP000295719"/>
    </source>
</evidence>
<evidence type="ECO:0000256" key="4">
    <source>
        <dbReference type="ARBA" id="ARBA00022989"/>
    </source>
</evidence>
<evidence type="ECO:0000256" key="6">
    <source>
        <dbReference type="SAM" id="Phobius"/>
    </source>
</evidence>
<feature type="transmembrane region" description="Helical" evidence="6">
    <location>
        <begin position="160"/>
        <end position="178"/>
    </location>
</feature>
<evidence type="ECO:0000259" key="7">
    <source>
        <dbReference type="PROSITE" id="PS50850"/>
    </source>
</evidence>
<dbReference type="InterPro" id="IPR020846">
    <property type="entry name" value="MFS_dom"/>
</dbReference>